<protein>
    <submittedName>
        <fullName evidence="1">Uncharacterized protein</fullName>
    </submittedName>
</protein>
<organism evidence="1 2">
    <name type="scientific">Plesiomonas shigelloides</name>
    <name type="common">Aeromonas shigelloides</name>
    <dbReference type="NCBI Taxonomy" id="703"/>
    <lineage>
        <taxon>Bacteria</taxon>
        <taxon>Pseudomonadati</taxon>
        <taxon>Pseudomonadota</taxon>
        <taxon>Gammaproteobacteria</taxon>
        <taxon>Enterobacterales</taxon>
        <taxon>Enterobacteriaceae</taxon>
        <taxon>Plesiomonas</taxon>
    </lineage>
</organism>
<dbReference type="AlphaFoldDB" id="A0A8I1W6G4"/>
<reference evidence="1" key="1">
    <citation type="submission" date="2021-03" db="EMBL/GenBank/DDBJ databases">
        <title>Plesiomonas shigelloides zfcc0051, isolated from zebrafish feces.</title>
        <authorList>
            <person name="Vanderhoek Z."/>
            <person name="Gaulke C."/>
        </authorList>
    </citation>
    <scope>NUCLEOTIDE SEQUENCE</scope>
    <source>
        <strain evidence="1">Zfcc0051</strain>
    </source>
</reference>
<sequence length="72" mass="7616">MPQCNPYTGLDLTTAHSPSSLSADEITGMAKKISADITDLYQLMGDDLSEQLGISASYLAHIFGQVTSHSGI</sequence>
<accession>A0A8I1W6G4</accession>
<dbReference type="Proteomes" id="UP000664658">
    <property type="component" value="Unassembled WGS sequence"/>
</dbReference>
<dbReference type="EMBL" id="JAFNAA010000001">
    <property type="protein sequence ID" value="MBO1106714.1"/>
    <property type="molecule type" value="Genomic_DNA"/>
</dbReference>
<evidence type="ECO:0000313" key="2">
    <source>
        <dbReference type="Proteomes" id="UP000664658"/>
    </source>
</evidence>
<evidence type="ECO:0000313" key="1">
    <source>
        <dbReference type="EMBL" id="MBO1106714.1"/>
    </source>
</evidence>
<gene>
    <name evidence="1" type="ORF">J2R62_00505</name>
</gene>
<name>A0A8I1W6G4_PLESH</name>
<dbReference type="RefSeq" id="WP_207541404.1">
    <property type="nucleotide sequence ID" value="NZ_JAFNAA010000001.1"/>
</dbReference>
<proteinExistence type="predicted"/>
<comment type="caution">
    <text evidence="1">The sequence shown here is derived from an EMBL/GenBank/DDBJ whole genome shotgun (WGS) entry which is preliminary data.</text>
</comment>